<proteinExistence type="predicted"/>
<name>A0A7R9ICE9_9NEOP</name>
<sequence length="220" mass="24687">MRNLSSSLSTLYEFLSLDARLKYLPQSNKMEENIQAGVQKLYKEYQNLGKEKSRNTDKANVKRQIWKGDLVELFDISRQNVMDMTSVSQEDKEFLRPQREDRMSSSMSGVDELELHLPQVVDSGTLTTAGECPVLTGNGEYCECQVVDRGTLTTTGECPVLTGNGTRSSSATFDIPSMLAEINVLRYSPRKVTLKLDASRTHVPLSCKHHMSEESANVEQ</sequence>
<protein>
    <submittedName>
        <fullName evidence="1">Uncharacterized protein</fullName>
    </submittedName>
</protein>
<gene>
    <name evidence="1" type="ORF">TTEB3V08_LOCUS3664</name>
</gene>
<reference evidence="1" key="1">
    <citation type="submission" date="2020-11" db="EMBL/GenBank/DDBJ databases">
        <authorList>
            <person name="Tran Van P."/>
        </authorList>
    </citation>
    <scope>NUCLEOTIDE SEQUENCE</scope>
</reference>
<organism evidence="1">
    <name type="scientific">Timema tahoe</name>
    <dbReference type="NCBI Taxonomy" id="61484"/>
    <lineage>
        <taxon>Eukaryota</taxon>
        <taxon>Metazoa</taxon>
        <taxon>Ecdysozoa</taxon>
        <taxon>Arthropoda</taxon>
        <taxon>Hexapoda</taxon>
        <taxon>Insecta</taxon>
        <taxon>Pterygota</taxon>
        <taxon>Neoptera</taxon>
        <taxon>Polyneoptera</taxon>
        <taxon>Phasmatodea</taxon>
        <taxon>Timematodea</taxon>
        <taxon>Timematoidea</taxon>
        <taxon>Timematidae</taxon>
        <taxon>Timema</taxon>
    </lineage>
</organism>
<accession>A0A7R9ICE9</accession>
<evidence type="ECO:0000313" key="1">
    <source>
        <dbReference type="EMBL" id="CAD7455598.1"/>
    </source>
</evidence>
<dbReference type="EMBL" id="OE000967">
    <property type="protein sequence ID" value="CAD7455598.1"/>
    <property type="molecule type" value="Genomic_DNA"/>
</dbReference>
<dbReference type="AlphaFoldDB" id="A0A7R9ICE9"/>